<dbReference type="InterPro" id="IPR050109">
    <property type="entry name" value="HTH-type_TetR-like_transc_reg"/>
</dbReference>
<evidence type="ECO:0000313" key="5">
    <source>
        <dbReference type="Proteomes" id="UP000218505"/>
    </source>
</evidence>
<dbReference type="PANTHER" id="PTHR30055:SF226">
    <property type="entry name" value="HTH-TYPE TRANSCRIPTIONAL REGULATOR PKSA"/>
    <property type="match status" value="1"/>
</dbReference>
<dbReference type="AlphaFoldDB" id="A0A290Z6J5"/>
<dbReference type="SUPFAM" id="SSF46689">
    <property type="entry name" value="Homeodomain-like"/>
    <property type="match status" value="1"/>
</dbReference>
<dbReference type="InterPro" id="IPR009057">
    <property type="entry name" value="Homeodomain-like_sf"/>
</dbReference>
<dbReference type="Proteomes" id="UP000218505">
    <property type="component" value="Chromosome"/>
</dbReference>
<dbReference type="GO" id="GO:0003700">
    <property type="term" value="F:DNA-binding transcription factor activity"/>
    <property type="evidence" value="ECO:0007669"/>
    <property type="project" value="TreeGrafter"/>
</dbReference>
<protein>
    <submittedName>
        <fullName evidence="4">TetR family transcriptional regulator</fullName>
    </submittedName>
</protein>
<organism evidence="4 5">
    <name type="scientific">Actinosynnema pretiosum</name>
    <dbReference type="NCBI Taxonomy" id="42197"/>
    <lineage>
        <taxon>Bacteria</taxon>
        <taxon>Bacillati</taxon>
        <taxon>Actinomycetota</taxon>
        <taxon>Actinomycetes</taxon>
        <taxon>Pseudonocardiales</taxon>
        <taxon>Pseudonocardiaceae</taxon>
        <taxon>Actinosynnema</taxon>
    </lineage>
</organism>
<reference evidence="4" key="1">
    <citation type="submission" date="2017-09" db="EMBL/GenBank/DDBJ databases">
        <title>Complete Genome Sequence of ansamitocin-producing Bacterium Actinosynnema pretiosum X47.</title>
        <authorList>
            <person name="Cao G."/>
            <person name="Zong G."/>
            <person name="Zhong C."/>
            <person name="Fu J."/>
        </authorList>
    </citation>
    <scope>NUCLEOTIDE SEQUENCE [LARGE SCALE GENOMIC DNA]</scope>
    <source>
        <strain evidence="4">X47</strain>
    </source>
</reference>
<dbReference type="Pfam" id="PF00440">
    <property type="entry name" value="TetR_N"/>
    <property type="match status" value="1"/>
</dbReference>
<evidence type="ECO:0000256" key="1">
    <source>
        <dbReference type="ARBA" id="ARBA00023125"/>
    </source>
</evidence>
<sequence>MVDFQRARRPEQVQARRAAILDAAEAALEQRPLDAITLRELSCRVGLAKSNVLRYFGTREAVYLEVLRRRWSSWLDGLEPVLRSCAPEPVPYGRAVAVATAVAGALVADPPLCELFGSMASVLERNVDVDAARGFAAAAGRRRDRLAGLVAERLPHLGAAGTRHFAESVVVVTAGLWGRARPTEEVARASADLGLPAADEAFRAALTESLVNQLIGLAARAS</sequence>
<feature type="domain" description="HTH tetR-type" evidence="3">
    <location>
        <begin position="14"/>
        <end position="74"/>
    </location>
</feature>
<feature type="DNA-binding region" description="H-T-H motif" evidence="2">
    <location>
        <begin position="37"/>
        <end position="56"/>
    </location>
</feature>
<dbReference type="RefSeq" id="WP_096493930.1">
    <property type="nucleotide sequence ID" value="NZ_CP023445.1"/>
</dbReference>
<keyword evidence="1 2" id="KW-0238">DNA-binding</keyword>
<evidence type="ECO:0000256" key="2">
    <source>
        <dbReference type="PROSITE-ProRule" id="PRU00335"/>
    </source>
</evidence>
<dbReference type="GO" id="GO:0000976">
    <property type="term" value="F:transcription cis-regulatory region binding"/>
    <property type="evidence" value="ECO:0007669"/>
    <property type="project" value="TreeGrafter"/>
</dbReference>
<dbReference type="PANTHER" id="PTHR30055">
    <property type="entry name" value="HTH-TYPE TRANSCRIPTIONAL REGULATOR RUTR"/>
    <property type="match status" value="1"/>
</dbReference>
<dbReference type="KEGG" id="apre:CNX65_16040"/>
<name>A0A290Z6J5_9PSEU</name>
<dbReference type="InterPro" id="IPR001647">
    <property type="entry name" value="HTH_TetR"/>
</dbReference>
<dbReference type="PROSITE" id="PS50977">
    <property type="entry name" value="HTH_TETR_2"/>
    <property type="match status" value="1"/>
</dbReference>
<dbReference type="Gene3D" id="1.10.357.10">
    <property type="entry name" value="Tetracycline Repressor, domain 2"/>
    <property type="match status" value="1"/>
</dbReference>
<evidence type="ECO:0000259" key="3">
    <source>
        <dbReference type="PROSITE" id="PS50977"/>
    </source>
</evidence>
<evidence type="ECO:0000313" key="4">
    <source>
        <dbReference type="EMBL" id="ATE54614.1"/>
    </source>
</evidence>
<keyword evidence="5" id="KW-1185">Reference proteome</keyword>
<accession>A0A290Z6J5</accession>
<dbReference type="EMBL" id="CP023445">
    <property type="protein sequence ID" value="ATE54614.1"/>
    <property type="molecule type" value="Genomic_DNA"/>
</dbReference>
<dbReference type="Pfam" id="PF17929">
    <property type="entry name" value="TetR_C_34"/>
    <property type="match status" value="1"/>
</dbReference>
<dbReference type="InterPro" id="IPR041483">
    <property type="entry name" value="TetR_C_34"/>
</dbReference>
<proteinExistence type="predicted"/>
<gene>
    <name evidence="4" type="ORF">CNX65_16040</name>
</gene>